<organism evidence="8 9">
    <name type="scientific">Hydrogenophaga crocea</name>
    <dbReference type="NCBI Taxonomy" id="2716225"/>
    <lineage>
        <taxon>Bacteria</taxon>
        <taxon>Pseudomonadati</taxon>
        <taxon>Pseudomonadota</taxon>
        <taxon>Betaproteobacteria</taxon>
        <taxon>Burkholderiales</taxon>
        <taxon>Comamonadaceae</taxon>
        <taxon>Hydrogenophaga</taxon>
    </lineage>
</organism>
<reference evidence="8 9" key="1">
    <citation type="submission" date="2020-03" db="EMBL/GenBank/DDBJ databases">
        <title>Hydrogenophaga sp. nov. isolated from cyanobacterial mat.</title>
        <authorList>
            <person name="Thorat V."/>
            <person name="Kirdat K."/>
            <person name="Tiwarekar B."/>
            <person name="Costa E.D."/>
            <person name="Yadav A."/>
        </authorList>
    </citation>
    <scope>NUCLEOTIDE SEQUENCE [LARGE SCALE GENOMIC DNA]</scope>
    <source>
        <strain evidence="8 9">BA0156</strain>
    </source>
</reference>
<feature type="transmembrane region" description="Helical" evidence="7">
    <location>
        <begin position="84"/>
        <end position="104"/>
    </location>
</feature>
<keyword evidence="5 7" id="KW-0472">Membrane</keyword>
<dbReference type="Pfam" id="PF03706">
    <property type="entry name" value="LPG_synthase_TM"/>
    <property type="match status" value="1"/>
</dbReference>
<feature type="transmembrane region" description="Helical" evidence="7">
    <location>
        <begin position="258"/>
        <end position="278"/>
    </location>
</feature>
<dbReference type="RefSeq" id="WP_166224294.1">
    <property type="nucleotide sequence ID" value="NZ_CP049989.1"/>
</dbReference>
<feature type="transmembrane region" description="Helical" evidence="7">
    <location>
        <begin position="229"/>
        <end position="246"/>
    </location>
</feature>
<evidence type="ECO:0000313" key="9">
    <source>
        <dbReference type="Proteomes" id="UP000503162"/>
    </source>
</evidence>
<evidence type="ECO:0000256" key="5">
    <source>
        <dbReference type="ARBA" id="ARBA00023136"/>
    </source>
</evidence>
<dbReference type="Proteomes" id="UP000503162">
    <property type="component" value="Chromosome"/>
</dbReference>
<evidence type="ECO:0000256" key="7">
    <source>
        <dbReference type="SAM" id="Phobius"/>
    </source>
</evidence>
<keyword evidence="2" id="KW-1003">Cell membrane</keyword>
<keyword evidence="9" id="KW-1185">Reference proteome</keyword>
<evidence type="ECO:0000256" key="6">
    <source>
        <dbReference type="SAM" id="MobiDB-lite"/>
    </source>
</evidence>
<dbReference type="InterPro" id="IPR022791">
    <property type="entry name" value="L-PG_synthase/AglD"/>
</dbReference>
<protein>
    <submittedName>
        <fullName evidence="8">UPF0104 family protein</fullName>
    </submittedName>
</protein>
<evidence type="ECO:0000313" key="8">
    <source>
        <dbReference type="EMBL" id="QIM51150.1"/>
    </source>
</evidence>
<evidence type="ECO:0000256" key="1">
    <source>
        <dbReference type="ARBA" id="ARBA00004651"/>
    </source>
</evidence>
<dbReference type="GO" id="GO:0005886">
    <property type="term" value="C:plasma membrane"/>
    <property type="evidence" value="ECO:0007669"/>
    <property type="project" value="UniProtKB-SubCell"/>
</dbReference>
<name>A0A6G8IDS7_9BURK</name>
<evidence type="ECO:0000256" key="4">
    <source>
        <dbReference type="ARBA" id="ARBA00022989"/>
    </source>
</evidence>
<feature type="compositionally biased region" description="Basic and acidic residues" evidence="6">
    <location>
        <begin position="305"/>
        <end position="318"/>
    </location>
</feature>
<evidence type="ECO:0000256" key="2">
    <source>
        <dbReference type="ARBA" id="ARBA00022475"/>
    </source>
</evidence>
<feature type="transmembrane region" description="Helical" evidence="7">
    <location>
        <begin position="284"/>
        <end position="302"/>
    </location>
</feature>
<sequence length="324" mass="34432">MNLPSALRRSAPWLVAAVVLGLVAVQAREVDWPQVRGALRQLPLPTIGLSVLIAAAAHAVYAAFDLVGRALTEPRIGRWRTWGIAAIVYAFNLNLGALIGGLGMRLRLYTRWGLPPATVAQIAGHCVLTNWVGWCWVAGLVLLLAPPSLSAGWAPGPQALRAAGAGVLLLALAYQAVCSVSRRKTLQWRRHTLERAGPRLALLQAAAGAVNWLLMALSLWNLLQGRGGFAVALGAIVLAAVAGILVRVPGSVGVFETVVVTAIAGAVPTHEALAAVLAFRAVHYLLPLALALPAYGLIEWAGKDPKRGTNKRCKEQDTKRRRFA</sequence>
<comment type="subcellular location">
    <subcellularLocation>
        <location evidence="1">Cell membrane</location>
        <topology evidence="1">Multi-pass membrane protein</topology>
    </subcellularLocation>
</comment>
<feature type="transmembrane region" description="Helical" evidence="7">
    <location>
        <begin position="43"/>
        <end position="64"/>
    </location>
</feature>
<dbReference type="AlphaFoldDB" id="A0A6G8IDS7"/>
<keyword evidence="3 7" id="KW-0812">Transmembrane</keyword>
<feature type="transmembrane region" description="Helical" evidence="7">
    <location>
        <begin position="200"/>
        <end position="223"/>
    </location>
</feature>
<dbReference type="EMBL" id="CP049989">
    <property type="protein sequence ID" value="QIM51150.1"/>
    <property type="molecule type" value="Genomic_DNA"/>
</dbReference>
<feature type="transmembrane region" description="Helical" evidence="7">
    <location>
        <begin position="159"/>
        <end position="180"/>
    </location>
</feature>
<dbReference type="KEGG" id="hcz:G9Q37_02880"/>
<feature type="region of interest" description="Disordered" evidence="6">
    <location>
        <begin position="305"/>
        <end position="324"/>
    </location>
</feature>
<evidence type="ECO:0000256" key="3">
    <source>
        <dbReference type="ARBA" id="ARBA00022692"/>
    </source>
</evidence>
<accession>A0A6G8IDS7</accession>
<gene>
    <name evidence="8" type="ORF">G9Q37_02880</name>
</gene>
<proteinExistence type="predicted"/>
<keyword evidence="4 7" id="KW-1133">Transmembrane helix</keyword>